<evidence type="ECO:0000313" key="2">
    <source>
        <dbReference type="Proteomes" id="UP000019733"/>
    </source>
</evidence>
<gene>
    <name evidence="1" type="ORF">JS09_0145</name>
</gene>
<accession>A0A060BH86</accession>
<dbReference type="RefSeq" id="YP_009037468.1">
    <property type="nucleotide sequence ID" value="NC_024124.2"/>
</dbReference>
<dbReference type="EMBL" id="KF582788">
    <property type="protein sequence ID" value="AIA80112.1"/>
    <property type="molecule type" value="Genomic_DNA"/>
</dbReference>
<name>A0A060BH86_9CAUD</name>
<dbReference type="GeneID" id="19524870"/>
<reference evidence="1" key="1">
    <citation type="submission" date="2015-07" db="EMBL/GenBank/DDBJ databases">
        <title>Isolation and characterization of a novel lytic T4-like coliphage vB_EcoM_JS09 infecting APEC.</title>
        <authorList>
            <person name="Zhou Y."/>
            <person name="Bao H.D."/>
            <person name="Zhang H."/>
            <person name="Wang R."/>
        </authorList>
    </citation>
    <scope>NUCLEOTIDE SEQUENCE</scope>
</reference>
<evidence type="ECO:0000313" key="1">
    <source>
        <dbReference type="EMBL" id="AIA80112.1"/>
    </source>
</evidence>
<keyword evidence="2" id="KW-1185">Reference proteome</keyword>
<dbReference type="KEGG" id="vg:19524870"/>
<dbReference type="InterPro" id="IPR055703">
    <property type="entry name" value="DUF7279"/>
</dbReference>
<sequence length="70" mass="8392">MYSTVFKPSTYEFASTTQWKALILEGWELMMDCEASEKFPHGKVDFVKFAVRPTKRQIRQEKRKFRKSLK</sequence>
<proteinExistence type="predicted"/>
<dbReference type="Pfam" id="PF23945">
    <property type="entry name" value="DUF7279"/>
    <property type="match status" value="1"/>
</dbReference>
<protein>
    <submittedName>
        <fullName evidence="1">Uncharacterized protein</fullName>
    </submittedName>
</protein>
<organism evidence="1 2">
    <name type="scientific">Escherichia phage vB_EcoM_JS09</name>
    <dbReference type="NCBI Taxonomy" id="1430444"/>
    <lineage>
        <taxon>Viruses</taxon>
        <taxon>Duplodnaviria</taxon>
        <taxon>Heunggongvirae</taxon>
        <taxon>Uroviricota</taxon>
        <taxon>Caudoviricetes</taxon>
        <taxon>Pantevenvirales</taxon>
        <taxon>Straboviridae</taxon>
        <taxon>Tevenvirinae</taxon>
        <taxon>Mosigvirus</taxon>
        <taxon>Mosigvirus JS09</taxon>
    </lineage>
</organism>
<dbReference type="Proteomes" id="UP000019733">
    <property type="component" value="Segment"/>
</dbReference>
<dbReference type="OrthoDB" id="22098at10239"/>